<proteinExistence type="predicted"/>
<evidence type="ECO:0000313" key="3">
    <source>
        <dbReference type="Proteomes" id="UP001372338"/>
    </source>
</evidence>
<name>A0AAN9HXN5_CROPI</name>
<protein>
    <submittedName>
        <fullName evidence="2">Uncharacterized protein</fullName>
    </submittedName>
</protein>
<dbReference type="EMBL" id="JAYWIO010000006">
    <property type="protein sequence ID" value="KAK7256240.1"/>
    <property type="molecule type" value="Genomic_DNA"/>
</dbReference>
<reference evidence="2 3" key="1">
    <citation type="submission" date="2024-01" db="EMBL/GenBank/DDBJ databases">
        <title>The genomes of 5 underutilized Papilionoideae crops provide insights into root nodulation and disease resistanc.</title>
        <authorList>
            <person name="Yuan L."/>
        </authorList>
    </citation>
    <scope>NUCLEOTIDE SEQUENCE [LARGE SCALE GENOMIC DNA]</scope>
    <source>
        <strain evidence="2">ZHUSHIDOU_FW_LH</strain>
        <tissue evidence="2">Leaf</tissue>
    </source>
</reference>
<evidence type="ECO:0000256" key="1">
    <source>
        <dbReference type="SAM" id="MobiDB-lite"/>
    </source>
</evidence>
<dbReference type="Proteomes" id="UP001372338">
    <property type="component" value="Unassembled WGS sequence"/>
</dbReference>
<sequence>MTSSPSSHDKLSSEEEDLKDRSNKRVKSNGSDNEEVIMDENMGETVRENTKPSFCDVVLAASGFKPNATEIIKMVQEELCPFMENEVQPPTNDKEFVMKPVIEVSFEEYEEWCRPWKNALIVNLVGKTVVFNL</sequence>
<feature type="compositionally biased region" description="Acidic residues" evidence="1">
    <location>
        <begin position="32"/>
        <end position="42"/>
    </location>
</feature>
<evidence type="ECO:0000313" key="2">
    <source>
        <dbReference type="EMBL" id="KAK7256240.1"/>
    </source>
</evidence>
<accession>A0AAN9HXN5</accession>
<feature type="region of interest" description="Disordered" evidence="1">
    <location>
        <begin position="1"/>
        <end position="45"/>
    </location>
</feature>
<comment type="caution">
    <text evidence="2">The sequence shown here is derived from an EMBL/GenBank/DDBJ whole genome shotgun (WGS) entry which is preliminary data.</text>
</comment>
<gene>
    <name evidence="2" type="ORF">RIF29_29679</name>
</gene>
<keyword evidence="3" id="KW-1185">Reference proteome</keyword>
<feature type="compositionally biased region" description="Basic and acidic residues" evidence="1">
    <location>
        <begin position="7"/>
        <end position="23"/>
    </location>
</feature>
<dbReference type="AlphaFoldDB" id="A0AAN9HXN5"/>
<organism evidence="2 3">
    <name type="scientific">Crotalaria pallida</name>
    <name type="common">Smooth rattlebox</name>
    <name type="synonym">Crotalaria striata</name>
    <dbReference type="NCBI Taxonomy" id="3830"/>
    <lineage>
        <taxon>Eukaryota</taxon>
        <taxon>Viridiplantae</taxon>
        <taxon>Streptophyta</taxon>
        <taxon>Embryophyta</taxon>
        <taxon>Tracheophyta</taxon>
        <taxon>Spermatophyta</taxon>
        <taxon>Magnoliopsida</taxon>
        <taxon>eudicotyledons</taxon>
        <taxon>Gunneridae</taxon>
        <taxon>Pentapetalae</taxon>
        <taxon>rosids</taxon>
        <taxon>fabids</taxon>
        <taxon>Fabales</taxon>
        <taxon>Fabaceae</taxon>
        <taxon>Papilionoideae</taxon>
        <taxon>50 kb inversion clade</taxon>
        <taxon>genistoids sensu lato</taxon>
        <taxon>core genistoids</taxon>
        <taxon>Crotalarieae</taxon>
        <taxon>Crotalaria</taxon>
    </lineage>
</organism>